<dbReference type="AlphaFoldDB" id="A0A9P7B8Q5"/>
<accession>A0A9P7B8Q5</accession>
<dbReference type="InterPro" id="IPR045967">
    <property type="entry name" value="HAM1-like_N"/>
</dbReference>
<gene>
    <name evidence="3" type="ORF">C6P46_003545</name>
</gene>
<feature type="domain" description="HAM1-like N-terminal" evidence="2">
    <location>
        <begin position="201"/>
        <end position="587"/>
    </location>
</feature>
<reference evidence="3 4" key="1">
    <citation type="submission" date="2020-11" db="EMBL/GenBank/DDBJ databases">
        <title>Kefir isolates.</title>
        <authorList>
            <person name="Marcisauskas S."/>
            <person name="Kim Y."/>
            <person name="Blasche S."/>
        </authorList>
    </citation>
    <scope>NUCLEOTIDE SEQUENCE [LARGE SCALE GENOMIC DNA]</scope>
    <source>
        <strain evidence="3 4">KR</strain>
    </source>
</reference>
<organism evidence="3 4">
    <name type="scientific">Rhodotorula mucilaginosa</name>
    <name type="common">Yeast</name>
    <name type="synonym">Rhodotorula rubra</name>
    <dbReference type="NCBI Taxonomy" id="5537"/>
    <lineage>
        <taxon>Eukaryota</taxon>
        <taxon>Fungi</taxon>
        <taxon>Dikarya</taxon>
        <taxon>Basidiomycota</taxon>
        <taxon>Pucciniomycotina</taxon>
        <taxon>Microbotryomycetes</taxon>
        <taxon>Sporidiobolales</taxon>
        <taxon>Sporidiobolaceae</taxon>
        <taxon>Rhodotorula</taxon>
    </lineage>
</organism>
<sequence>MAESLSRVPLLSGDTAEQADLSISALAQAYGALQAGKMPTSDQLDRMVRKLLSSSLLQPDIGGMLSGKVGGGKLSARGRNVVVQERRVIQAIARLVLEKNQDDKIQRFIWAARHADIDVDADVDVNVKIPKPAVPSASELGDAGKSLHELVSLLLTSSELRNLLADSLNLFRDVFADALEESAEGTIALTRASKRAAKKVRPSEDQKKAHKTGLEADHWEDVLGNAQDVRKSIRRGAEDKRDDMLRQTVKKGRELKHYVDEKLPTDVKDAVIERWRDIANEIQRKPEYKDAVNTLYGLWRKYADQWVNELKEAAEKSTAKLKDVEAEPNEKAEDAVSLLREIIESFTGPLDGAFQAGDKLYKHVRDDERIQQIWSEFETLFERSINDPGYVTSNRASRQFDSLYDRSREVVESNADWKRDANAFADEARKLLDNAANDRALEAVGDAFEDLGDALSEFGKTGYNLVGVDGGDLWKDVSTVFLPRILGALKQVPMPRVEFTSEDVDLIVDNVNFESASFIPDAAHFRSNVEFSTQKGYAAYASDFKARTTLAFAGLRMQATNISYYVNVKKHWLGLEDSGMLDVYLGSANDPKADNGVDCTLVVSNATEDDRESFFKLEKVEVSIDGFNIRIRQSQSPVRAWFAQTAVRGFLEAKIKEALEEQFASAFQALDKQLYDLHIKSLGASGAAADPIAYFRGIFNTGYSSPLSPSLITEVSKTGIQKVGPRGEWVLAIGVEEELLPGKRTLLGRKGEDVVSRKRQVESLAEEGRAELVGAAQEAGASSDNLEQVGQEVSANLDEAAQEARHQARREAHRRKREELRRDGWKSDAFDLIA</sequence>
<dbReference type="EMBL" id="PUHQ01000003">
    <property type="protein sequence ID" value="KAG0666835.1"/>
    <property type="molecule type" value="Genomic_DNA"/>
</dbReference>
<dbReference type="PANTHER" id="PTHR31138">
    <property type="entry name" value="CHROMOSOME 19, WHOLE GENOME SHOTGUN SEQUENCE"/>
    <property type="match status" value="1"/>
</dbReference>
<feature type="compositionally biased region" description="Basic and acidic residues" evidence="1">
    <location>
        <begin position="817"/>
        <end position="834"/>
    </location>
</feature>
<feature type="region of interest" description="Disordered" evidence="1">
    <location>
        <begin position="775"/>
        <end position="834"/>
    </location>
</feature>
<evidence type="ECO:0000256" key="1">
    <source>
        <dbReference type="SAM" id="MobiDB-lite"/>
    </source>
</evidence>
<dbReference type="Proteomes" id="UP000777482">
    <property type="component" value="Unassembled WGS sequence"/>
</dbReference>
<evidence type="ECO:0000313" key="3">
    <source>
        <dbReference type="EMBL" id="KAG0666835.1"/>
    </source>
</evidence>
<dbReference type="OrthoDB" id="5407957at2759"/>
<comment type="caution">
    <text evidence="3">The sequence shown here is derived from an EMBL/GenBank/DDBJ whole genome shotgun (WGS) entry which is preliminary data.</text>
</comment>
<dbReference type="Pfam" id="PF19343">
    <property type="entry name" value="HAM1_N"/>
    <property type="match status" value="1"/>
</dbReference>
<evidence type="ECO:0000259" key="2">
    <source>
        <dbReference type="Pfam" id="PF19343"/>
    </source>
</evidence>
<proteinExistence type="predicted"/>
<protein>
    <recommendedName>
        <fullName evidence="2">HAM1-like N-terminal domain-containing protein</fullName>
    </recommendedName>
</protein>
<name>A0A9P7B8Q5_RHOMI</name>
<keyword evidence="4" id="KW-1185">Reference proteome</keyword>
<evidence type="ECO:0000313" key="4">
    <source>
        <dbReference type="Proteomes" id="UP000777482"/>
    </source>
</evidence>
<dbReference type="PANTHER" id="PTHR31138:SF1">
    <property type="entry name" value="PDZ DOMAIN-CONTAINING PROTEIN"/>
    <property type="match status" value="1"/>
</dbReference>
<feature type="compositionally biased region" description="Polar residues" evidence="1">
    <location>
        <begin position="780"/>
        <end position="794"/>
    </location>
</feature>